<dbReference type="SUPFAM" id="SSF46911">
    <property type="entry name" value="Ribosomal protein S18"/>
    <property type="match status" value="1"/>
</dbReference>
<keyword evidence="3 4" id="KW-0687">Ribonucleoprotein</keyword>
<organism evidence="6 7">
    <name type="scientific">Triparma laevis f. inornata</name>
    <dbReference type="NCBI Taxonomy" id="1714386"/>
    <lineage>
        <taxon>Eukaryota</taxon>
        <taxon>Sar</taxon>
        <taxon>Stramenopiles</taxon>
        <taxon>Ochrophyta</taxon>
        <taxon>Bolidophyceae</taxon>
        <taxon>Parmales</taxon>
        <taxon>Triparmaceae</taxon>
        <taxon>Triparma</taxon>
    </lineage>
</organism>
<evidence type="ECO:0000256" key="2">
    <source>
        <dbReference type="ARBA" id="ARBA00022980"/>
    </source>
</evidence>
<comment type="caution">
    <text evidence="6">The sequence shown here is derived from an EMBL/GenBank/DDBJ whole genome shotgun (WGS) entry which is preliminary data.</text>
</comment>
<evidence type="ECO:0008006" key="8">
    <source>
        <dbReference type="Google" id="ProtNLM"/>
    </source>
</evidence>
<protein>
    <recommendedName>
        <fullName evidence="8">Ribosomal protein S18</fullName>
    </recommendedName>
</protein>
<dbReference type="Gene3D" id="4.10.640.10">
    <property type="entry name" value="Ribosomal protein S18"/>
    <property type="match status" value="1"/>
</dbReference>
<dbReference type="InterPro" id="IPR036870">
    <property type="entry name" value="Ribosomal_bS18_sf"/>
</dbReference>
<comment type="similarity">
    <text evidence="1 4">Belongs to the bacterial ribosomal protein bS18 family.</text>
</comment>
<dbReference type="PANTHER" id="PTHR13479">
    <property type="entry name" value="30S RIBOSOMAL PROTEIN S18"/>
    <property type="match status" value="1"/>
</dbReference>
<dbReference type="NCBIfam" id="TIGR00165">
    <property type="entry name" value="S18"/>
    <property type="match status" value="1"/>
</dbReference>
<dbReference type="EMBL" id="BLQM01000303">
    <property type="protein sequence ID" value="GMH81731.1"/>
    <property type="molecule type" value="Genomic_DNA"/>
</dbReference>
<dbReference type="GO" id="GO:0003735">
    <property type="term" value="F:structural constituent of ribosome"/>
    <property type="evidence" value="ECO:0007669"/>
    <property type="project" value="InterPro"/>
</dbReference>
<dbReference type="PANTHER" id="PTHR13479:SF40">
    <property type="entry name" value="SMALL RIBOSOMAL SUBUNIT PROTEIN BS18M"/>
    <property type="match status" value="1"/>
</dbReference>
<proteinExistence type="inferred from homology"/>
<dbReference type="AlphaFoldDB" id="A0A9W7B0V3"/>
<dbReference type="PRINTS" id="PR00974">
    <property type="entry name" value="RIBOSOMALS18"/>
</dbReference>
<accession>A0A9W7B0V3</accession>
<evidence type="ECO:0000256" key="4">
    <source>
        <dbReference type="RuleBase" id="RU003910"/>
    </source>
</evidence>
<evidence type="ECO:0000256" key="1">
    <source>
        <dbReference type="ARBA" id="ARBA00005589"/>
    </source>
</evidence>
<dbReference type="Pfam" id="PF01084">
    <property type="entry name" value="Ribosomal_S18"/>
    <property type="match status" value="1"/>
</dbReference>
<dbReference type="InterPro" id="IPR001648">
    <property type="entry name" value="Ribosomal_bS18"/>
</dbReference>
<evidence type="ECO:0000256" key="5">
    <source>
        <dbReference type="SAM" id="MobiDB-lite"/>
    </source>
</evidence>
<feature type="region of interest" description="Disordered" evidence="5">
    <location>
        <begin position="26"/>
        <end position="66"/>
    </location>
</feature>
<dbReference type="GO" id="GO:0070181">
    <property type="term" value="F:small ribosomal subunit rRNA binding"/>
    <property type="evidence" value="ECO:0007669"/>
    <property type="project" value="TreeGrafter"/>
</dbReference>
<dbReference type="GO" id="GO:0006412">
    <property type="term" value="P:translation"/>
    <property type="evidence" value="ECO:0007669"/>
    <property type="project" value="InterPro"/>
</dbReference>
<dbReference type="HAMAP" id="MF_00270">
    <property type="entry name" value="Ribosomal_bS18"/>
    <property type="match status" value="1"/>
</dbReference>
<keyword evidence="2 4" id="KW-0689">Ribosomal protein</keyword>
<dbReference type="Proteomes" id="UP001162640">
    <property type="component" value="Unassembled WGS sequence"/>
</dbReference>
<sequence length="359" mass="40409">MLSSIARSLLPHKAAKLLRPFASKSSKLLPPDIKDLASSATPPATTPPDFLTEKPSSPLPNHYSTQTPQFSAQKYTKTLSSLPPNFDDGLIDPTFFSGDDPHHRLNNTFHSDVSTIQNEIESYYALPKFDHLNDEDKLRYYEADLRRLNDLVLDGLVFDPIKTEDVAADGLEIEDLGLGDKRIKKKEPKQVFNDGGRSIGETAVFDRDLDDGKGTTARFEYSFDEAGVELEDYMPGKVLSERGDKYIYRDSPPAQVMEKPRFRNRKEARTLDQNEFRYTNLKFLRQFVSESGAILGRRITGISAKDQRKISKLIKRARSVGLIPTTGGWSVEENRLSLLGGGIRVGTERKEEGKELRVE</sequence>
<name>A0A9W7B0V3_9STRA</name>
<evidence type="ECO:0000256" key="3">
    <source>
        <dbReference type="ARBA" id="ARBA00023274"/>
    </source>
</evidence>
<dbReference type="GO" id="GO:0005763">
    <property type="term" value="C:mitochondrial small ribosomal subunit"/>
    <property type="evidence" value="ECO:0007669"/>
    <property type="project" value="TreeGrafter"/>
</dbReference>
<gene>
    <name evidence="6" type="ORF">TL16_g09026</name>
</gene>
<evidence type="ECO:0000313" key="7">
    <source>
        <dbReference type="Proteomes" id="UP001162640"/>
    </source>
</evidence>
<evidence type="ECO:0000313" key="6">
    <source>
        <dbReference type="EMBL" id="GMH81731.1"/>
    </source>
</evidence>
<reference evidence="7" key="1">
    <citation type="journal article" date="2023" name="Commun. Biol.">
        <title>Genome analysis of Parmales, the sister group of diatoms, reveals the evolutionary specialization of diatoms from phago-mixotrophs to photoautotrophs.</title>
        <authorList>
            <person name="Ban H."/>
            <person name="Sato S."/>
            <person name="Yoshikawa S."/>
            <person name="Yamada K."/>
            <person name="Nakamura Y."/>
            <person name="Ichinomiya M."/>
            <person name="Sato N."/>
            <person name="Blanc-Mathieu R."/>
            <person name="Endo H."/>
            <person name="Kuwata A."/>
            <person name="Ogata H."/>
        </authorList>
    </citation>
    <scope>NUCLEOTIDE SEQUENCE [LARGE SCALE GENOMIC DNA]</scope>
</reference>